<evidence type="ECO:0000313" key="3">
    <source>
        <dbReference type="EMBL" id="MFC5731369.1"/>
    </source>
</evidence>
<feature type="domain" description="Pyridoxamine 5'-phosphate oxidase N-terminal" evidence="2">
    <location>
        <begin position="31"/>
        <end position="121"/>
    </location>
</feature>
<keyword evidence="4" id="KW-1185">Reference proteome</keyword>
<dbReference type="InterPro" id="IPR024031">
    <property type="entry name" value="MSMEG_5819/OxyR"/>
</dbReference>
<dbReference type="InterPro" id="IPR011576">
    <property type="entry name" value="Pyridox_Oxase_N"/>
</dbReference>
<name>A0ABW0ZK54_9ACTN</name>
<evidence type="ECO:0000259" key="2">
    <source>
        <dbReference type="Pfam" id="PF01243"/>
    </source>
</evidence>
<evidence type="ECO:0000313" key="4">
    <source>
        <dbReference type="Proteomes" id="UP001596072"/>
    </source>
</evidence>
<dbReference type="Pfam" id="PF01243">
    <property type="entry name" value="PNPOx_N"/>
    <property type="match status" value="1"/>
</dbReference>
<dbReference type="EMBL" id="JBHSNS010000015">
    <property type="protein sequence ID" value="MFC5731369.1"/>
    <property type="molecule type" value="Genomic_DNA"/>
</dbReference>
<reference evidence="4" key="1">
    <citation type="journal article" date="2019" name="Int. J. Syst. Evol. Microbiol.">
        <title>The Global Catalogue of Microorganisms (GCM) 10K type strain sequencing project: providing services to taxonomists for standard genome sequencing and annotation.</title>
        <authorList>
            <consortium name="The Broad Institute Genomics Platform"/>
            <consortium name="The Broad Institute Genome Sequencing Center for Infectious Disease"/>
            <person name="Wu L."/>
            <person name="Ma J."/>
        </authorList>
    </citation>
    <scope>NUCLEOTIDE SEQUENCE [LARGE SCALE GENOMIC DNA]</scope>
    <source>
        <strain evidence="4">YIM 94188</strain>
    </source>
</reference>
<gene>
    <name evidence="3" type="ORF">ACFPQB_20830</name>
</gene>
<dbReference type="Proteomes" id="UP001596072">
    <property type="component" value="Unassembled WGS sequence"/>
</dbReference>
<accession>A0ABW0ZK54</accession>
<evidence type="ECO:0000256" key="1">
    <source>
        <dbReference type="ARBA" id="ARBA00023002"/>
    </source>
</evidence>
<proteinExistence type="predicted"/>
<protein>
    <submittedName>
        <fullName evidence="3">PPOX class F420-dependent oxidoreductase</fullName>
        <ecNumber evidence="3">1.-.-.-</ecNumber>
    </submittedName>
</protein>
<dbReference type="RefSeq" id="WP_206056139.1">
    <property type="nucleotide sequence ID" value="NZ_JBHSNS010000015.1"/>
</dbReference>
<dbReference type="EC" id="1.-.-.-" evidence="3"/>
<dbReference type="InterPro" id="IPR012349">
    <property type="entry name" value="Split_barrel_FMN-bd"/>
</dbReference>
<dbReference type="InterPro" id="IPR052019">
    <property type="entry name" value="F420H2_bilvrd_red/Heme_oxyg"/>
</dbReference>
<comment type="caution">
    <text evidence="3">The sequence shown here is derived from an EMBL/GenBank/DDBJ whole genome shotgun (WGS) entry which is preliminary data.</text>
</comment>
<dbReference type="Gene3D" id="2.30.110.10">
    <property type="entry name" value="Electron Transport, Fmn-binding Protein, Chain A"/>
    <property type="match status" value="1"/>
</dbReference>
<dbReference type="NCBIfam" id="TIGR04023">
    <property type="entry name" value="PPOX_MSMEG_5819"/>
    <property type="match status" value="1"/>
</dbReference>
<organism evidence="3 4">
    <name type="scientific">Nocardioides vastitatis</name>
    <dbReference type="NCBI Taxonomy" id="2568655"/>
    <lineage>
        <taxon>Bacteria</taxon>
        <taxon>Bacillati</taxon>
        <taxon>Actinomycetota</taxon>
        <taxon>Actinomycetes</taxon>
        <taxon>Propionibacteriales</taxon>
        <taxon>Nocardioidaceae</taxon>
        <taxon>Nocardioides</taxon>
    </lineage>
</organism>
<dbReference type="SUPFAM" id="SSF50475">
    <property type="entry name" value="FMN-binding split barrel"/>
    <property type="match status" value="1"/>
</dbReference>
<dbReference type="PANTHER" id="PTHR35176">
    <property type="entry name" value="HEME OXYGENASE HI_0854-RELATED"/>
    <property type="match status" value="1"/>
</dbReference>
<sequence length="153" mass="16484">MPEVQATPDVEASVRVGEDREMGAFTIAELAYLAERRLARVATVGGNGTPHVTPVGMWFYNAEQDTLDVTGRGFANTKKYRDVSLTGQAAIVIDDLASTDPWRPRGVEVRGRAHAVSEPQPLIRIHPDRVISWGLVTTPPHSTGLARASIAAG</sequence>
<dbReference type="PANTHER" id="PTHR35176:SF6">
    <property type="entry name" value="HEME OXYGENASE HI_0854-RELATED"/>
    <property type="match status" value="1"/>
</dbReference>
<keyword evidence="1 3" id="KW-0560">Oxidoreductase</keyword>
<dbReference type="GO" id="GO:0016491">
    <property type="term" value="F:oxidoreductase activity"/>
    <property type="evidence" value="ECO:0007669"/>
    <property type="project" value="UniProtKB-KW"/>
</dbReference>